<evidence type="ECO:0000256" key="1">
    <source>
        <dbReference type="SAM" id="Coils"/>
    </source>
</evidence>
<dbReference type="OrthoDB" id="1400578at2"/>
<reference evidence="2 3" key="1">
    <citation type="submission" date="2016-10" db="EMBL/GenBank/DDBJ databases">
        <authorList>
            <person name="de Groot N.N."/>
        </authorList>
    </citation>
    <scope>NUCLEOTIDE SEQUENCE [LARGE SCALE GENOMIC DNA]</scope>
    <source>
        <strain evidence="2 3">DSM 23421</strain>
    </source>
</reference>
<accession>A0A1G6XAA7</accession>
<dbReference type="AlphaFoldDB" id="A0A1G6XAA7"/>
<feature type="coiled-coil region" evidence="1">
    <location>
        <begin position="272"/>
        <end position="299"/>
    </location>
</feature>
<keyword evidence="3" id="KW-1185">Reference proteome</keyword>
<name>A0A1G6XAA7_9FLAO</name>
<evidence type="ECO:0000313" key="2">
    <source>
        <dbReference type="EMBL" id="SDD74982.1"/>
    </source>
</evidence>
<dbReference type="Proteomes" id="UP000199109">
    <property type="component" value="Unassembled WGS sequence"/>
</dbReference>
<dbReference type="EMBL" id="FNAO01000001">
    <property type="protein sequence ID" value="SDD74982.1"/>
    <property type="molecule type" value="Genomic_DNA"/>
</dbReference>
<evidence type="ECO:0000313" key="3">
    <source>
        <dbReference type="Proteomes" id="UP000199109"/>
    </source>
</evidence>
<gene>
    <name evidence="2" type="ORF">SAMN05421636_101589</name>
</gene>
<dbReference type="RefSeq" id="WP_091865506.1">
    <property type="nucleotide sequence ID" value="NZ_FNAO01000001.1"/>
</dbReference>
<proteinExistence type="predicted"/>
<dbReference type="STRING" id="641691.SAMN05421636_101589"/>
<keyword evidence="1" id="KW-0175">Coiled coil</keyword>
<protein>
    <submittedName>
        <fullName evidence="2">Uncharacterized protein</fullName>
    </submittedName>
</protein>
<sequence>MDPFSMAWFFGAIFSGILGGRADTLLCNATNKLVRHISQKSGEPANKQIQKGVRKSYLQATLLAVDHLDGQRTYTLKGRQKENLKAIKHYLNKEIVSTGKEDSYLPVSEIDGEYRRMIFSNGSTSKGRKAELIGKFKEGIIRELENQGLLLEQALQASLRNGWKVDGRDMDLYKLTCAFFTQELNDNTQLTTFLQTEYLDSIVAEIGDLSVSINAYFEQYTHILPYLKKILPSIENIKENLSTVPEKTANLVIQGIKDQVITSRQVTVSDDYQKFLKELEDLETIIQSINVEIDGLRKALTQVDKTTKGLLRQTIKKLKTQLLQKSAAKVDKEQAFNEFVSNVINLAKQLKTSEGLDSSRLEKARALFEEGKYNELNEVLSEQEIDKDIARYKENGRVLANELTIKAQTIVLTKSVGWYEEADRLYAKAMVLIENYNTTYNYAYFLAEHMQINRAASIYVRALIYISNDSEKATILNSLANQPTKLFTCRRSDIK</sequence>
<organism evidence="2 3">
    <name type="scientific">Pricia antarctica</name>
    <dbReference type="NCBI Taxonomy" id="641691"/>
    <lineage>
        <taxon>Bacteria</taxon>
        <taxon>Pseudomonadati</taxon>
        <taxon>Bacteroidota</taxon>
        <taxon>Flavobacteriia</taxon>
        <taxon>Flavobacteriales</taxon>
        <taxon>Flavobacteriaceae</taxon>
        <taxon>Pricia</taxon>
    </lineage>
</organism>